<comment type="caution">
    <text evidence="1">The sequence shown here is derived from an EMBL/GenBank/DDBJ whole genome shotgun (WGS) entry which is preliminary data.</text>
</comment>
<name>A0AAU9QLL6_9VIBR</name>
<organism evidence="1 2">
    <name type="scientific">Vibrio jasicida</name>
    <dbReference type="NCBI Taxonomy" id="766224"/>
    <lineage>
        <taxon>Bacteria</taxon>
        <taxon>Pseudomonadati</taxon>
        <taxon>Pseudomonadota</taxon>
        <taxon>Gammaproteobacteria</taxon>
        <taxon>Vibrionales</taxon>
        <taxon>Vibrionaceae</taxon>
        <taxon>Vibrio</taxon>
    </lineage>
</organism>
<protein>
    <submittedName>
        <fullName evidence="1">Uncharacterized protein</fullName>
    </submittedName>
</protein>
<dbReference type="EMBL" id="CAKMUD010000074">
    <property type="protein sequence ID" value="CAH1589420.1"/>
    <property type="molecule type" value="Genomic_DNA"/>
</dbReference>
<gene>
    <name evidence="1" type="ORF">THF1A12_210041</name>
</gene>
<dbReference type="AlphaFoldDB" id="A0AAU9QLL6"/>
<evidence type="ECO:0000313" key="1">
    <source>
        <dbReference type="EMBL" id="CAH1589420.1"/>
    </source>
</evidence>
<proteinExistence type="predicted"/>
<sequence length="80" mass="9159">MDWWYRSNSSPASRYDFNWSAIHHHSIGYVCQSGDGYAHRTSVHSATFSESELDRQNLNPPSLNRVVKSEEAASKCGFFF</sequence>
<reference evidence="1" key="1">
    <citation type="submission" date="2022-01" db="EMBL/GenBank/DDBJ databases">
        <authorList>
            <person name="Lagorce A."/>
        </authorList>
    </citation>
    <scope>NUCLEOTIDE SEQUENCE</scope>
    <source>
        <strain evidence="1">Th15_F1_A12</strain>
    </source>
</reference>
<dbReference type="Proteomes" id="UP001295462">
    <property type="component" value="Unassembled WGS sequence"/>
</dbReference>
<evidence type="ECO:0000313" key="2">
    <source>
        <dbReference type="Proteomes" id="UP001295462"/>
    </source>
</evidence>
<accession>A0AAU9QLL6</accession>